<dbReference type="InterPro" id="IPR015876">
    <property type="entry name" value="Acyl-CoA_DS"/>
</dbReference>
<evidence type="ECO:0000256" key="5">
    <source>
        <dbReference type="ARBA" id="ARBA00022989"/>
    </source>
</evidence>
<evidence type="ECO:0000256" key="10">
    <source>
        <dbReference type="SAM" id="MobiDB-lite"/>
    </source>
</evidence>
<feature type="transmembrane region" description="Helical" evidence="11">
    <location>
        <begin position="207"/>
        <end position="227"/>
    </location>
</feature>
<evidence type="ECO:0000313" key="14">
    <source>
        <dbReference type="Proteomes" id="UP000184440"/>
    </source>
</evidence>
<keyword evidence="5 11" id="KW-1133">Transmembrane helix</keyword>
<dbReference type="Proteomes" id="UP000184440">
    <property type="component" value="Unassembled WGS sequence"/>
</dbReference>
<keyword evidence="8" id="KW-0443">Lipid metabolism</keyword>
<evidence type="ECO:0000256" key="4">
    <source>
        <dbReference type="ARBA" id="ARBA00022832"/>
    </source>
</evidence>
<dbReference type="PANTHER" id="PTHR11351:SF3">
    <property type="entry name" value="BLL4393 PROTEIN"/>
    <property type="match status" value="1"/>
</dbReference>
<evidence type="ECO:0000256" key="2">
    <source>
        <dbReference type="ARBA" id="ARBA00008749"/>
    </source>
</evidence>
<evidence type="ECO:0000256" key="11">
    <source>
        <dbReference type="SAM" id="Phobius"/>
    </source>
</evidence>
<keyword evidence="4" id="KW-0276">Fatty acid metabolism</keyword>
<reference evidence="13 14" key="1">
    <citation type="submission" date="2016-11" db="EMBL/GenBank/DDBJ databases">
        <authorList>
            <person name="Jaros S."/>
            <person name="Januszkiewicz K."/>
            <person name="Wedrychowicz H."/>
        </authorList>
    </citation>
    <scope>NUCLEOTIDE SEQUENCE [LARGE SCALE GENOMIC DNA]</scope>
    <source>
        <strain evidence="13 14">DSM 46144</strain>
    </source>
</reference>
<evidence type="ECO:0000256" key="7">
    <source>
        <dbReference type="ARBA" id="ARBA00023004"/>
    </source>
</evidence>
<comment type="subcellular location">
    <subcellularLocation>
        <location evidence="1">Membrane</location>
        <topology evidence="1">Multi-pass membrane protein</topology>
    </subcellularLocation>
</comment>
<keyword evidence="3 11" id="KW-0812">Transmembrane</keyword>
<feature type="domain" description="Fatty acid desaturase" evidence="12">
    <location>
        <begin position="80"/>
        <end position="297"/>
    </location>
</feature>
<dbReference type="STRING" id="134849.SAMN05443668_11565"/>
<keyword evidence="9 11" id="KW-0472">Membrane</keyword>
<evidence type="ECO:0000259" key="12">
    <source>
        <dbReference type="Pfam" id="PF00487"/>
    </source>
</evidence>
<keyword evidence="14" id="KW-1185">Reference proteome</keyword>
<proteinExistence type="inferred from homology"/>
<evidence type="ECO:0000313" key="13">
    <source>
        <dbReference type="EMBL" id="SHN46378.1"/>
    </source>
</evidence>
<evidence type="ECO:0000256" key="9">
    <source>
        <dbReference type="ARBA" id="ARBA00023136"/>
    </source>
</evidence>
<accession>A0A1M7RJY0</accession>
<evidence type="ECO:0000256" key="8">
    <source>
        <dbReference type="ARBA" id="ARBA00023098"/>
    </source>
</evidence>
<evidence type="ECO:0000256" key="3">
    <source>
        <dbReference type="ARBA" id="ARBA00022692"/>
    </source>
</evidence>
<dbReference type="EMBL" id="FRCS01000015">
    <property type="protein sequence ID" value="SHN46378.1"/>
    <property type="molecule type" value="Genomic_DNA"/>
</dbReference>
<feature type="compositionally biased region" description="Low complexity" evidence="10">
    <location>
        <begin position="8"/>
        <end position="31"/>
    </location>
</feature>
<keyword evidence="6" id="KW-0560">Oxidoreductase</keyword>
<keyword evidence="7" id="KW-0408">Iron</keyword>
<protein>
    <submittedName>
        <fullName evidence="13">Stearoyl-CoA desaturase (Delta-9 desaturase)</fullName>
    </submittedName>
</protein>
<comment type="similarity">
    <text evidence="2">Belongs to the fatty acid desaturase type 2 family.</text>
</comment>
<dbReference type="CDD" id="cd03505">
    <property type="entry name" value="Delta9-FADS-like"/>
    <property type="match status" value="1"/>
</dbReference>
<dbReference type="OrthoDB" id="19906at2"/>
<feature type="transmembrane region" description="Helical" evidence="11">
    <location>
        <begin position="52"/>
        <end position="76"/>
    </location>
</feature>
<dbReference type="GO" id="GO:0016020">
    <property type="term" value="C:membrane"/>
    <property type="evidence" value="ECO:0007669"/>
    <property type="project" value="UniProtKB-SubCell"/>
</dbReference>
<dbReference type="AlphaFoldDB" id="A0A1M7RJY0"/>
<evidence type="ECO:0000256" key="6">
    <source>
        <dbReference type="ARBA" id="ARBA00023002"/>
    </source>
</evidence>
<organism evidence="13 14">
    <name type="scientific">Cryptosporangium aurantiacum</name>
    <dbReference type="NCBI Taxonomy" id="134849"/>
    <lineage>
        <taxon>Bacteria</taxon>
        <taxon>Bacillati</taxon>
        <taxon>Actinomycetota</taxon>
        <taxon>Actinomycetes</taxon>
        <taxon>Cryptosporangiales</taxon>
        <taxon>Cryptosporangiaceae</taxon>
        <taxon>Cryptosporangium</taxon>
    </lineage>
</organism>
<dbReference type="PANTHER" id="PTHR11351">
    <property type="entry name" value="ACYL-COA DESATURASE"/>
    <property type="match status" value="1"/>
</dbReference>
<feature type="transmembrane region" description="Helical" evidence="11">
    <location>
        <begin position="82"/>
        <end position="104"/>
    </location>
</feature>
<dbReference type="PRINTS" id="PR00075">
    <property type="entry name" value="FACDDSATRASE"/>
</dbReference>
<name>A0A1M7RJY0_9ACTN</name>
<gene>
    <name evidence="13" type="ORF">SAMN05443668_11565</name>
</gene>
<sequence>MLKGRPLTPTTAAAAEATATPAPEGTEAAATETKRSGQRPLIFGRKGNIEIAFLWFFVVAPFVALLAAVPWAWGWGLTWTDVAIFAVFYITTGFGVTVGFHRYLTHGAFKAKRWLRIALTIAGTMSIEGAPIRWVADHRRHHQYSDMEGDPHSPWRFGESTKGLVKGLVWAHVGWLFERDNSNARRFAPDLIRDPDIKRIQKNFVPIMLFSLFGPAVIGGLVTWSWWGAVTAYFWASLVRIALVHHVTWAVNSVCHVVGEQPYRSNDKAHNYWPLAILSFGESWHNSHHADPTCARHGVDRGQIDLSARLIWVFEKFGWAWDVRWPKRERFEARRVEKVAA</sequence>
<dbReference type="GO" id="GO:0006631">
    <property type="term" value="P:fatty acid metabolic process"/>
    <property type="evidence" value="ECO:0007669"/>
    <property type="project" value="UniProtKB-KW"/>
</dbReference>
<dbReference type="GO" id="GO:0016717">
    <property type="term" value="F:oxidoreductase activity, acting on paired donors, with oxidation of a pair of donors resulting in the reduction of molecular oxygen to two molecules of water"/>
    <property type="evidence" value="ECO:0007669"/>
    <property type="project" value="InterPro"/>
</dbReference>
<dbReference type="InterPro" id="IPR005804">
    <property type="entry name" value="FA_desaturase_dom"/>
</dbReference>
<evidence type="ECO:0000256" key="1">
    <source>
        <dbReference type="ARBA" id="ARBA00004141"/>
    </source>
</evidence>
<dbReference type="Pfam" id="PF00487">
    <property type="entry name" value="FA_desaturase"/>
    <property type="match status" value="1"/>
</dbReference>
<feature type="region of interest" description="Disordered" evidence="10">
    <location>
        <begin position="1"/>
        <end position="31"/>
    </location>
</feature>